<dbReference type="PANTHER" id="PTHR12147:SF26">
    <property type="entry name" value="PEPTIDASE M28 DOMAIN-CONTAINING PROTEIN"/>
    <property type="match status" value="1"/>
</dbReference>
<evidence type="ECO:0000259" key="2">
    <source>
        <dbReference type="Pfam" id="PF04389"/>
    </source>
</evidence>
<dbReference type="InterPro" id="IPR045175">
    <property type="entry name" value="M28_fam"/>
</dbReference>
<name>A0ABR6VVX3_9BACT</name>
<feature type="domain" description="Peptidase M28" evidence="2">
    <location>
        <begin position="288"/>
        <end position="495"/>
    </location>
</feature>
<sequence>MTQTRLTFKSLKQLAPAALVALLAVTGCTKPAATSGTSVASATAPPAFSAIKEEDLRRDLFAMASDSLRGRRAGETEELRAAAWTAERAREAGLEPAGDDGTYFQFFPLRRTQVSPQSQITLAGRKLALNKEVWVTSPVEGQVTGTPIWLNALSDITRQTLRGKIVAMKLMPPSPLPAPGMSLWGYRYILSAVRQQGTLLTRAGAAAIVLIADSTTQASLAFAGHGFEEGTYQLEGGATQAQNNSRAVPILIALPSAGGQSLPDQLRKSGGPASIHVKVDSYLYPSANVVARAPGTDPTLKNEYVLFSGHHDHDGVGTAIDGDSIWNGADDNATVNVALLAIARAWKQNPGQRSALFVWHGAEERGLLGSRWYAENPTVKKEALVAVLNGDMIGRNAPDSAALLGSTKPHRNSAALVDMALQANQNFTKFKLDTSWDDQKHPEGWYFRSDHLPYARAGIPAIFFTTLLHPDYHTPKDEANRINIQKLARMTRWMYATGWAISNTPQRPTVDPDFKLER</sequence>
<keyword evidence="4" id="KW-1185">Reference proteome</keyword>
<feature type="signal peptide" evidence="1">
    <location>
        <begin position="1"/>
        <end position="32"/>
    </location>
</feature>
<dbReference type="InterPro" id="IPR007484">
    <property type="entry name" value="Peptidase_M28"/>
</dbReference>
<accession>A0ABR6VVX3</accession>
<reference evidence="3 4" key="1">
    <citation type="journal article" date="2019" name="Int. J. Syst. Evol. Microbiol.">
        <title>Rufibacter sediminis sp. nov., isolated from freshwater lake sediment.</title>
        <authorList>
            <person name="Qu J.H."/>
            <person name="Zhang L.J."/>
            <person name="Fu Y.H."/>
            <person name="Li H.F."/>
        </authorList>
    </citation>
    <scope>NUCLEOTIDE SEQUENCE [LARGE SCALE GENOMIC DNA]</scope>
    <source>
        <strain evidence="3 4">H-1</strain>
    </source>
</reference>
<dbReference type="PROSITE" id="PS51257">
    <property type="entry name" value="PROKAR_LIPOPROTEIN"/>
    <property type="match status" value="1"/>
</dbReference>
<organism evidence="3 4">
    <name type="scientific">Rufibacter sediminis</name>
    <dbReference type="NCBI Taxonomy" id="2762756"/>
    <lineage>
        <taxon>Bacteria</taxon>
        <taxon>Pseudomonadati</taxon>
        <taxon>Bacteroidota</taxon>
        <taxon>Cytophagia</taxon>
        <taxon>Cytophagales</taxon>
        <taxon>Hymenobacteraceae</taxon>
        <taxon>Rufibacter</taxon>
    </lineage>
</organism>
<protein>
    <submittedName>
        <fullName evidence="3">M28 family peptidase</fullName>
    </submittedName>
</protein>
<evidence type="ECO:0000256" key="1">
    <source>
        <dbReference type="SAM" id="SignalP"/>
    </source>
</evidence>
<gene>
    <name evidence="3" type="ORF">H7U12_16775</name>
</gene>
<evidence type="ECO:0000313" key="3">
    <source>
        <dbReference type="EMBL" id="MBC3541351.1"/>
    </source>
</evidence>
<dbReference type="Pfam" id="PF04389">
    <property type="entry name" value="Peptidase_M28"/>
    <property type="match status" value="1"/>
</dbReference>
<dbReference type="RefSeq" id="WP_186640133.1">
    <property type="nucleotide sequence ID" value="NZ_JACOAF010000041.1"/>
</dbReference>
<evidence type="ECO:0000313" key="4">
    <source>
        <dbReference type="Proteomes" id="UP000659698"/>
    </source>
</evidence>
<dbReference type="EMBL" id="JACOAF010000041">
    <property type="protein sequence ID" value="MBC3541351.1"/>
    <property type="molecule type" value="Genomic_DNA"/>
</dbReference>
<feature type="chain" id="PRO_5046186331" evidence="1">
    <location>
        <begin position="33"/>
        <end position="518"/>
    </location>
</feature>
<comment type="caution">
    <text evidence="3">The sequence shown here is derived from an EMBL/GenBank/DDBJ whole genome shotgun (WGS) entry which is preliminary data.</text>
</comment>
<dbReference type="PANTHER" id="PTHR12147">
    <property type="entry name" value="METALLOPEPTIDASE M28 FAMILY MEMBER"/>
    <property type="match status" value="1"/>
</dbReference>
<dbReference type="Proteomes" id="UP000659698">
    <property type="component" value="Unassembled WGS sequence"/>
</dbReference>
<dbReference type="Gene3D" id="3.50.30.30">
    <property type="match status" value="1"/>
</dbReference>
<proteinExistence type="predicted"/>
<dbReference type="Gene3D" id="3.40.630.10">
    <property type="entry name" value="Zn peptidases"/>
    <property type="match status" value="1"/>
</dbReference>
<keyword evidence="1" id="KW-0732">Signal</keyword>
<dbReference type="SUPFAM" id="SSF53187">
    <property type="entry name" value="Zn-dependent exopeptidases"/>
    <property type="match status" value="1"/>
</dbReference>